<feature type="domain" description="Dienelactone hydrolase" evidence="1">
    <location>
        <begin position="103"/>
        <end position="233"/>
    </location>
</feature>
<dbReference type="Proteomes" id="UP000638981">
    <property type="component" value="Unassembled WGS sequence"/>
</dbReference>
<dbReference type="RefSeq" id="WP_229804375.1">
    <property type="nucleotide sequence ID" value="NZ_BMYJ01000001.1"/>
</dbReference>
<dbReference type="Pfam" id="PF01738">
    <property type="entry name" value="DLH"/>
    <property type="match status" value="1"/>
</dbReference>
<dbReference type="AlphaFoldDB" id="A0A918TFZ9"/>
<sequence>MFLAGFGLYMAYGAGMVALHPSFIYPFAQGEWPLPLTYEAVPLPDREPARLRVAMGDGPAVLYFMGNAGSIGLFGTSLEQHRRAGRTVAALEYRGGGGLTGWPSEKLLKEDALAAYDWLDAQTDQPIVVHGYSLGSGLALHVAAERPVAGVILDAPFARLCELMARASALPACWLPVQRWDSLALVNQVTAPVLIQHGGKDALIPPEQGERLAKALQTNGEQVEFHLLPKADHLDITSDPEWGQAVEAFLR</sequence>
<reference evidence="2" key="2">
    <citation type="submission" date="2020-09" db="EMBL/GenBank/DDBJ databases">
        <authorList>
            <person name="Sun Q."/>
            <person name="Kim S."/>
        </authorList>
    </citation>
    <scope>NUCLEOTIDE SEQUENCE</scope>
    <source>
        <strain evidence="2">KCTC 23310</strain>
    </source>
</reference>
<dbReference type="InterPro" id="IPR002925">
    <property type="entry name" value="Dienelactn_hydro"/>
</dbReference>
<dbReference type="Gene3D" id="3.40.50.1820">
    <property type="entry name" value="alpha/beta hydrolase"/>
    <property type="match status" value="1"/>
</dbReference>
<dbReference type="GO" id="GO:0016787">
    <property type="term" value="F:hydrolase activity"/>
    <property type="evidence" value="ECO:0007669"/>
    <property type="project" value="InterPro"/>
</dbReference>
<evidence type="ECO:0000313" key="3">
    <source>
        <dbReference type="Proteomes" id="UP000638981"/>
    </source>
</evidence>
<comment type="caution">
    <text evidence="2">The sequence shown here is derived from an EMBL/GenBank/DDBJ whole genome shotgun (WGS) entry which is preliminary data.</text>
</comment>
<gene>
    <name evidence="2" type="ORF">GCM10007315_00490</name>
</gene>
<organism evidence="2 3">
    <name type="scientific">Neogemmobacter tilapiae</name>
    <dbReference type="NCBI Taxonomy" id="875041"/>
    <lineage>
        <taxon>Bacteria</taxon>
        <taxon>Pseudomonadati</taxon>
        <taxon>Pseudomonadota</taxon>
        <taxon>Alphaproteobacteria</taxon>
        <taxon>Rhodobacterales</taxon>
        <taxon>Paracoccaceae</taxon>
        <taxon>Neogemmobacter</taxon>
    </lineage>
</organism>
<evidence type="ECO:0000259" key="1">
    <source>
        <dbReference type="Pfam" id="PF01738"/>
    </source>
</evidence>
<proteinExistence type="predicted"/>
<dbReference type="EMBL" id="BMYJ01000001">
    <property type="protein sequence ID" value="GHC43410.1"/>
    <property type="molecule type" value="Genomic_DNA"/>
</dbReference>
<accession>A0A918TFZ9</accession>
<name>A0A918TFZ9_9RHOB</name>
<protein>
    <recommendedName>
        <fullName evidence="1">Dienelactone hydrolase domain-containing protein</fullName>
    </recommendedName>
</protein>
<evidence type="ECO:0000313" key="2">
    <source>
        <dbReference type="EMBL" id="GHC43410.1"/>
    </source>
</evidence>
<keyword evidence="3" id="KW-1185">Reference proteome</keyword>
<reference evidence="2" key="1">
    <citation type="journal article" date="2014" name="Int. J. Syst. Evol. Microbiol.">
        <title>Complete genome sequence of Corynebacterium casei LMG S-19264T (=DSM 44701T), isolated from a smear-ripened cheese.</title>
        <authorList>
            <consortium name="US DOE Joint Genome Institute (JGI-PGF)"/>
            <person name="Walter F."/>
            <person name="Albersmeier A."/>
            <person name="Kalinowski J."/>
            <person name="Ruckert C."/>
        </authorList>
    </citation>
    <scope>NUCLEOTIDE SEQUENCE</scope>
    <source>
        <strain evidence="2">KCTC 23310</strain>
    </source>
</reference>
<dbReference type="InterPro" id="IPR029058">
    <property type="entry name" value="AB_hydrolase_fold"/>
</dbReference>
<dbReference type="SUPFAM" id="SSF53474">
    <property type="entry name" value="alpha/beta-Hydrolases"/>
    <property type="match status" value="1"/>
</dbReference>
<dbReference type="PANTHER" id="PTHR12277">
    <property type="entry name" value="ALPHA/BETA HYDROLASE DOMAIN-CONTAINING PROTEIN"/>
    <property type="match status" value="1"/>
</dbReference>